<proteinExistence type="inferred from homology"/>
<evidence type="ECO:0000256" key="1">
    <source>
        <dbReference type="ARBA" id="ARBA00007613"/>
    </source>
</evidence>
<dbReference type="PANTHER" id="PTHR30203:SF33">
    <property type="entry name" value="BLR4455 PROTEIN"/>
    <property type="match status" value="1"/>
</dbReference>
<dbReference type="PANTHER" id="PTHR30203">
    <property type="entry name" value="OUTER MEMBRANE CATION EFFLUX PROTEIN"/>
    <property type="match status" value="1"/>
</dbReference>
<evidence type="ECO:0000313" key="3">
    <source>
        <dbReference type="EMBL" id="SNS23171.1"/>
    </source>
</evidence>
<sequence>MSDLTPRLRARLQPCHLHLRKDTASAAEVRVSVGRQRSSVRRSVIALASATLAVGLSGCMVGPKYVKPVVPMAQAPDAYKETDPNWKPANPADTSLKGDWWTIFNEPELTKLEVACAANNQSLKAAEAHYREARAQIGINRAGLFPTIGAAPYVGGLRDSATRPYFSASSANNGEADIQLPLTLSYEADLWGRIRRNINAAKEETQASAADLVNAQLSLQTTLAIDYFELQSADATRKLLSDTVDDYREALRITTNRFEGGVTAESDVFQAKTQLQTAIVQLADVAVQRAQYEHAIAVLIGQPPASFSIPNTPLATTPPYIPTGLPSELLQRRPDIAAAERRTNEANERIGIARAAFFPTLSFSLAGGLESTAANTLFNSNSLVYALGPTLSQTFFDAGRRRSISEQAYAAFDESSANYRQTALTAYQQVEDNLAVLRILTDEAEQQHQATDAARGAQQIFNNRYVGGVDTYLQVVTAQTTALANERNDIDILRRRMDASVLLIKALGGGWNANQLPQF</sequence>
<dbReference type="InterPro" id="IPR003423">
    <property type="entry name" value="OMP_efflux"/>
</dbReference>
<dbReference type="EMBL" id="FZOU01000001">
    <property type="protein sequence ID" value="SNS23171.1"/>
    <property type="molecule type" value="Genomic_DNA"/>
</dbReference>
<name>A0A239CU53_9BACT</name>
<organism evidence="3 4">
    <name type="scientific">Granulicella rosea</name>
    <dbReference type="NCBI Taxonomy" id="474952"/>
    <lineage>
        <taxon>Bacteria</taxon>
        <taxon>Pseudomonadati</taxon>
        <taxon>Acidobacteriota</taxon>
        <taxon>Terriglobia</taxon>
        <taxon>Terriglobales</taxon>
        <taxon>Acidobacteriaceae</taxon>
        <taxon>Granulicella</taxon>
    </lineage>
</organism>
<keyword evidence="2" id="KW-0564">Palmitate</keyword>
<dbReference type="SUPFAM" id="SSF56954">
    <property type="entry name" value="Outer membrane efflux proteins (OEP)"/>
    <property type="match status" value="1"/>
</dbReference>
<keyword evidence="2" id="KW-0472">Membrane</keyword>
<dbReference type="Proteomes" id="UP000198356">
    <property type="component" value="Unassembled WGS sequence"/>
</dbReference>
<dbReference type="Pfam" id="PF02321">
    <property type="entry name" value="OEP"/>
    <property type="match status" value="2"/>
</dbReference>
<dbReference type="NCBIfam" id="TIGR01845">
    <property type="entry name" value="outer_NodT"/>
    <property type="match status" value="1"/>
</dbReference>
<accession>A0A239CU53</accession>
<comment type="similarity">
    <text evidence="1 2">Belongs to the outer membrane factor (OMF) (TC 1.B.17) family.</text>
</comment>
<dbReference type="OrthoDB" id="9770517at2"/>
<keyword evidence="2" id="KW-0812">Transmembrane</keyword>
<dbReference type="GO" id="GO:0015562">
    <property type="term" value="F:efflux transmembrane transporter activity"/>
    <property type="evidence" value="ECO:0007669"/>
    <property type="project" value="InterPro"/>
</dbReference>
<dbReference type="Gene3D" id="1.20.1600.10">
    <property type="entry name" value="Outer membrane efflux proteins (OEP)"/>
    <property type="match status" value="1"/>
</dbReference>
<dbReference type="GO" id="GO:0005886">
    <property type="term" value="C:plasma membrane"/>
    <property type="evidence" value="ECO:0007669"/>
    <property type="project" value="UniProtKB-SubCell"/>
</dbReference>
<comment type="subcellular location">
    <subcellularLocation>
        <location evidence="2">Cell membrane</location>
        <topology evidence="2">Lipid-anchor</topology>
    </subcellularLocation>
</comment>
<protein>
    <submittedName>
        <fullName evidence="3">Efflux transporter, outer membrane factor (OMF) lipoprotein, NodT family</fullName>
    </submittedName>
</protein>
<gene>
    <name evidence="3" type="ORF">SAMN05421770_10191</name>
</gene>
<reference evidence="3 4" key="1">
    <citation type="submission" date="2017-06" db="EMBL/GenBank/DDBJ databases">
        <authorList>
            <person name="Kim H.J."/>
            <person name="Triplett B.A."/>
        </authorList>
    </citation>
    <scope>NUCLEOTIDE SEQUENCE [LARGE SCALE GENOMIC DNA]</scope>
    <source>
        <strain evidence="3 4">DSM 18704</strain>
    </source>
</reference>
<dbReference type="AlphaFoldDB" id="A0A239CU53"/>
<keyword evidence="2" id="KW-1134">Transmembrane beta strand</keyword>
<evidence type="ECO:0000313" key="4">
    <source>
        <dbReference type="Proteomes" id="UP000198356"/>
    </source>
</evidence>
<dbReference type="Gene3D" id="2.20.200.10">
    <property type="entry name" value="Outer membrane efflux proteins (OEP)"/>
    <property type="match status" value="1"/>
</dbReference>
<evidence type="ECO:0000256" key="2">
    <source>
        <dbReference type="RuleBase" id="RU362097"/>
    </source>
</evidence>
<dbReference type="InterPro" id="IPR010131">
    <property type="entry name" value="MdtP/NodT-like"/>
</dbReference>
<keyword evidence="4" id="KW-1185">Reference proteome</keyword>
<keyword evidence="2 3" id="KW-0449">Lipoprotein</keyword>